<protein>
    <recommendedName>
        <fullName evidence="4">Outer membrane protein beta-barrel domain-containing protein</fullName>
    </recommendedName>
</protein>
<dbReference type="RefSeq" id="WP_111351742.1">
    <property type="nucleotide sequence ID" value="NZ_JAIWKD010000009.1"/>
</dbReference>
<keyword evidence="1" id="KW-0732">Signal</keyword>
<accession>A0A8B2NLW9</accession>
<dbReference type="OrthoDB" id="6555107at2"/>
<dbReference type="EMBL" id="QHHQ01000009">
    <property type="protein sequence ID" value="RAH97246.1"/>
    <property type="molecule type" value="Genomic_DNA"/>
</dbReference>
<proteinExistence type="predicted"/>
<keyword evidence="3" id="KW-1185">Reference proteome</keyword>
<organism evidence="2 3">
    <name type="scientific">Acuticoccus sediminis</name>
    <dbReference type="NCBI Taxonomy" id="2184697"/>
    <lineage>
        <taxon>Bacteria</taxon>
        <taxon>Pseudomonadati</taxon>
        <taxon>Pseudomonadota</taxon>
        <taxon>Alphaproteobacteria</taxon>
        <taxon>Hyphomicrobiales</taxon>
        <taxon>Amorphaceae</taxon>
        <taxon>Acuticoccus</taxon>
    </lineage>
</organism>
<feature type="signal peptide" evidence="1">
    <location>
        <begin position="1"/>
        <end position="22"/>
    </location>
</feature>
<name>A0A8B2NLW9_9HYPH</name>
<dbReference type="AlphaFoldDB" id="A0A8B2NLW9"/>
<evidence type="ECO:0000313" key="3">
    <source>
        <dbReference type="Proteomes" id="UP000249590"/>
    </source>
</evidence>
<sequence>MRSLIAACFAAATLTTSIAAHAADLGLAAPIPQEEFEKRWSVTAGVYLWGAGLDGKVGVGGYGPADVNLSFGDILEDLDIAVMAASEIRYDRFGLFTDLFYTKTSSSASVLDGYVDVSVGTSIFAGTAMAEYRVLQQDQSSLDVMAGARVWSVKADLDLRAVDGRTFDLKDTETWVDPMIGAKGRLKGSWPMYLTGWGMIGGFGVGSDIDWDVLAAVGYEFNKHVSLLAGYRAVGVDYSDDGYEFDTILHGPVVSGVLRF</sequence>
<gene>
    <name evidence="2" type="ORF">DLJ53_28985</name>
</gene>
<evidence type="ECO:0008006" key="4">
    <source>
        <dbReference type="Google" id="ProtNLM"/>
    </source>
</evidence>
<reference evidence="2 3" key="1">
    <citation type="submission" date="2018-05" db="EMBL/GenBank/DDBJ databases">
        <title>Acuticoccus sediminis sp. nov., isolated from deep-sea sediment of Indian Ocean.</title>
        <authorList>
            <person name="Liu X."/>
            <person name="Lai Q."/>
            <person name="Du Y."/>
            <person name="Sun F."/>
            <person name="Zhang X."/>
            <person name="Wang S."/>
            <person name="Shao Z."/>
        </authorList>
    </citation>
    <scope>NUCLEOTIDE SEQUENCE [LARGE SCALE GENOMIC DNA]</scope>
    <source>
        <strain evidence="2 3">PTG4-2</strain>
    </source>
</reference>
<feature type="chain" id="PRO_5032980867" description="Outer membrane protein beta-barrel domain-containing protein" evidence="1">
    <location>
        <begin position="23"/>
        <end position="260"/>
    </location>
</feature>
<dbReference type="Proteomes" id="UP000249590">
    <property type="component" value="Unassembled WGS sequence"/>
</dbReference>
<comment type="caution">
    <text evidence="2">The sequence shown here is derived from an EMBL/GenBank/DDBJ whole genome shotgun (WGS) entry which is preliminary data.</text>
</comment>
<evidence type="ECO:0000313" key="2">
    <source>
        <dbReference type="EMBL" id="RAH97246.1"/>
    </source>
</evidence>
<evidence type="ECO:0000256" key="1">
    <source>
        <dbReference type="SAM" id="SignalP"/>
    </source>
</evidence>